<dbReference type="RefSeq" id="WP_085126086.1">
    <property type="nucleotide sequence ID" value="NZ_FWZX01000037.1"/>
</dbReference>
<dbReference type="Pfam" id="PF00205">
    <property type="entry name" value="TPP_enzyme_M"/>
    <property type="match status" value="1"/>
</dbReference>
<feature type="domain" description="Thiamine pyrophosphate enzyme N-terminal TPP-binding" evidence="7">
    <location>
        <begin position="34"/>
        <end position="162"/>
    </location>
</feature>
<dbReference type="InterPro" id="IPR011766">
    <property type="entry name" value="TPP_enzyme_TPP-bd"/>
</dbReference>
<comment type="similarity">
    <text evidence="1 3">Belongs to the TPP enzyme family.</text>
</comment>
<evidence type="ECO:0000256" key="1">
    <source>
        <dbReference type="ARBA" id="ARBA00007812"/>
    </source>
</evidence>
<evidence type="ECO:0000259" key="5">
    <source>
        <dbReference type="Pfam" id="PF00205"/>
    </source>
</evidence>
<proteinExistence type="inferred from homology"/>
<keyword evidence="9" id="KW-1185">Reference proteome</keyword>
<dbReference type="Pfam" id="PF02775">
    <property type="entry name" value="TPP_enzyme_C"/>
    <property type="match status" value="1"/>
</dbReference>
<dbReference type="InterPro" id="IPR012001">
    <property type="entry name" value="Thiamin_PyroP_enz_TPP-bd_dom"/>
</dbReference>
<dbReference type="GO" id="GO:0009099">
    <property type="term" value="P:L-valine biosynthetic process"/>
    <property type="evidence" value="ECO:0007669"/>
    <property type="project" value="TreeGrafter"/>
</dbReference>
<dbReference type="Gene3D" id="3.40.50.1220">
    <property type="entry name" value="TPP-binding domain"/>
    <property type="match status" value="1"/>
</dbReference>
<dbReference type="InterPro" id="IPR029035">
    <property type="entry name" value="DHS-like_NAD/FAD-binding_dom"/>
</dbReference>
<reference evidence="8 9" key="1">
    <citation type="submission" date="2017-04" db="EMBL/GenBank/DDBJ databases">
        <authorList>
            <person name="Afonso C.L."/>
            <person name="Miller P.J."/>
            <person name="Scott M.A."/>
            <person name="Spackman E."/>
            <person name="Goraichik I."/>
            <person name="Dimitrov K.M."/>
            <person name="Suarez D.L."/>
            <person name="Swayne D.E."/>
        </authorList>
    </citation>
    <scope>NUCLEOTIDE SEQUENCE [LARGE SCALE GENOMIC DNA]</scope>
    <source>
        <strain evidence="8 9">USBA 355</strain>
    </source>
</reference>
<feature type="domain" description="Thiamine pyrophosphate enzyme TPP-binding" evidence="6">
    <location>
        <begin position="451"/>
        <end position="603"/>
    </location>
</feature>
<dbReference type="Proteomes" id="UP000192917">
    <property type="component" value="Unassembled WGS sequence"/>
</dbReference>
<dbReference type="GO" id="GO:0003984">
    <property type="term" value="F:acetolactate synthase activity"/>
    <property type="evidence" value="ECO:0007669"/>
    <property type="project" value="TreeGrafter"/>
</dbReference>
<dbReference type="STRING" id="560819.SAMN05428998_13761"/>
<feature type="domain" description="Thiamine pyrophosphate enzyme central" evidence="5">
    <location>
        <begin position="236"/>
        <end position="343"/>
    </location>
</feature>
<evidence type="ECO:0000256" key="3">
    <source>
        <dbReference type="RuleBase" id="RU362132"/>
    </source>
</evidence>
<dbReference type="CDD" id="cd07035">
    <property type="entry name" value="TPP_PYR_POX_like"/>
    <property type="match status" value="1"/>
</dbReference>
<keyword evidence="2 3" id="KW-0786">Thiamine pyrophosphate</keyword>
<dbReference type="GO" id="GO:0009097">
    <property type="term" value="P:isoleucine biosynthetic process"/>
    <property type="evidence" value="ECO:0007669"/>
    <property type="project" value="TreeGrafter"/>
</dbReference>
<dbReference type="GO" id="GO:0005948">
    <property type="term" value="C:acetolactate synthase complex"/>
    <property type="evidence" value="ECO:0007669"/>
    <property type="project" value="TreeGrafter"/>
</dbReference>
<evidence type="ECO:0000259" key="7">
    <source>
        <dbReference type="Pfam" id="PF02776"/>
    </source>
</evidence>
<dbReference type="Gene3D" id="3.40.50.970">
    <property type="match status" value="2"/>
</dbReference>
<protein>
    <submittedName>
        <fullName evidence="8">Acetolactate synthase-1/2/3 large subunit</fullName>
    </submittedName>
</protein>
<name>A0A1Y6CMI8_9PROT</name>
<feature type="compositionally biased region" description="Low complexity" evidence="4">
    <location>
        <begin position="11"/>
        <end position="27"/>
    </location>
</feature>
<dbReference type="PANTHER" id="PTHR18968">
    <property type="entry name" value="THIAMINE PYROPHOSPHATE ENZYMES"/>
    <property type="match status" value="1"/>
</dbReference>
<evidence type="ECO:0000313" key="8">
    <source>
        <dbReference type="EMBL" id="SMF77875.1"/>
    </source>
</evidence>
<dbReference type="PANTHER" id="PTHR18968:SF13">
    <property type="entry name" value="ACETOLACTATE SYNTHASE CATALYTIC SUBUNIT, MITOCHONDRIAL"/>
    <property type="match status" value="1"/>
</dbReference>
<evidence type="ECO:0000259" key="6">
    <source>
        <dbReference type="Pfam" id="PF02775"/>
    </source>
</evidence>
<accession>A0A1Y6CMI8</accession>
<evidence type="ECO:0000256" key="4">
    <source>
        <dbReference type="SAM" id="MobiDB-lite"/>
    </source>
</evidence>
<evidence type="ECO:0000256" key="2">
    <source>
        <dbReference type="ARBA" id="ARBA00023052"/>
    </source>
</evidence>
<dbReference type="InterPro" id="IPR029061">
    <property type="entry name" value="THDP-binding"/>
</dbReference>
<dbReference type="GO" id="GO:0000287">
    <property type="term" value="F:magnesium ion binding"/>
    <property type="evidence" value="ECO:0007669"/>
    <property type="project" value="InterPro"/>
</dbReference>
<dbReference type="GO" id="GO:0050660">
    <property type="term" value="F:flavin adenine dinucleotide binding"/>
    <property type="evidence" value="ECO:0007669"/>
    <property type="project" value="TreeGrafter"/>
</dbReference>
<dbReference type="SUPFAM" id="SSF52518">
    <property type="entry name" value="Thiamin diphosphate-binding fold (THDP-binding)"/>
    <property type="match status" value="2"/>
</dbReference>
<sequence>MADKTETTEPASTGASPAAAPGRSATGAPAATLTAGGALLARLKAVGVDVIFANSGTDFPPVIEGLAEAAAKDLALPRALVMPHEGAAMAMAHGYYLATGRPQAVMAHTNVGLANCAIGAINAALEQIPVLLFSGRTPTVEQGRFGARSVPIGWGQEMRDQAALVREASKWDYELRFPEQVPELVDRMMAIASSSPKGPVYMSLPREVLCQPCPTAGLDAPLSMQPARSVPDPAGIAEAARLLAAAERPVIFSQRGPGPLGPGGAEGVETFRRLVEDWAIPVVNYWAVRLALPTDHPLSAGADPLPWLAEADVVLVLDALAPWSPDIHSPAPGAKVIQLAPDPLCARVPVRNFRSDLTLACETAAGVAALAEALASLRAGREAAVEARRARVTERTAATRRKALDAAAAGSGRPMTKEWAARCLSDALAGKHATVLSELGCPLAPMALGNHDSWYQEPHAGGLGWSFPAGLGMALADQSGAPGIDPGRLVVATMGDGSYLFANPVACHQIAEALALPLLVVILNNAEWGAVRHSVLGLYPEGHAAKANAMPLTSLAPTPDFVKVAEASRAWARRVEDGAELPAVLAEAIGHVEREKTLALVEVRVRA</sequence>
<gene>
    <name evidence="8" type="ORF">SAMN05428998_13761</name>
</gene>
<dbReference type="InterPro" id="IPR045229">
    <property type="entry name" value="TPP_enz"/>
</dbReference>
<dbReference type="NCBIfam" id="NF006203">
    <property type="entry name" value="PRK08327.1"/>
    <property type="match status" value="1"/>
</dbReference>
<dbReference type="SUPFAM" id="SSF52467">
    <property type="entry name" value="DHS-like NAD/FAD-binding domain"/>
    <property type="match status" value="1"/>
</dbReference>
<organism evidence="8 9">
    <name type="scientific">Tistlia consotensis USBA 355</name>
    <dbReference type="NCBI Taxonomy" id="560819"/>
    <lineage>
        <taxon>Bacteria</taxon>
        <taxon>Pseudomonadati</taxon>
        <taxon>Pseudomonadota</taxon>
        <taxon>Alphaproteobacteria</taxon>
        <taxon>Rhodospirillales</taxon>
        <taxon>Rhodovibrionaceae</taxon>
        <taxon>Tistlia</taxon>
    </lineage>
</organism>
<dbReference type="EMBL" id="FWZX01000037">
    <property type="protein sequence ID" value="SMF77875.1"/>
    <property type="molecule type" value="Genomic_DNA"/>
</dbReference>
<dbReference type="GO" id="GO:0030976">
    <property type="term" value="F:thiamine pyrophosphate binding"/>
    <property type="evidence" value="ECO:0007669"/>
    <property type="project" value="InterPro"/>
</dbReference>
<dbReference type="InterPro" id="IPR012000">
    <property type="entry name" value="Thiamin_PyroP_enz_cen_dom"/>
</dbReference>
<dbReference type="CDD" id="cd02002">
    <property type="entry name" value="TPP_BFDC"/>
    <property type="match status" value="1"/>
</dbReference>
<dbReference type="Pfam" id="PF02776">
    <property type="entry name" value="TPP_enzyme_N"/>
    <property type="match status" value="1"/>
</dbReference>
<evidence type="ECO:0000313" key="9">
    <source>
        <dbReference type="Proteomes" id="UP000192917"/>
    </source>
</evidence>
<dbReference type="AlphaFoldDB" id="A0A1Y6CMI8"/>
<feature type="region of interest" description="Disordered" evidence="4">
    <location>
        <begin position="1"/>
        <end position="27"/>
    </location>
</feature>